<feature type="active site" description="Proton donor" evidence="12">
    <location>
        <position position="191"/>
    </location>
</feature>
<reference evidence="15" key="1">
    <citation type="submission" date="2022-06" db="EMBL/GenBank/DDBJ databases">
        <title>Aeoliella straminimaris, a novel planctomycete from sediments.</title>
        <authorList>
            <person name="Vitorino I.R."/>
            <person name="Lage O.M."/>
        </authorList>
    </citation>
    <scope>NUCLEOTIDE SEQUENCE</scope>
    <source>
        <strain evidence="15">ICT_H6.2</strain>
    </source>
</reference>
<evidence type="ECO:0000313" key="15">
    <source>
        <dbReference type="EMBL" id="MCO6045022.1"/>
    </source>
</evidence>
<feature type="active site" description="Proton acceptor" evidence="12">
    <location>
        <position position="51"/>
    </location>
</feature>
<evidence type="ECO:0000256" key="12">
    <source>
        <dbReference type="PIRSR" id="PIRSR001461-1"/>
    </source>
</evidence>
<dbReference type="PIRSF" id="PIRSF001461">
    <property type="entry name" value="RPE"/>
    <property type="match status" value="1"/>
</dbReference>
<keyword evidence="13" id="KW-0170">Cobalt</keyword>
<evidence type="ECO:0000256" key="14">
    <source>
        <dbReference type="PIRSR" id="PIRSR001461-3"/>
    </source>
</evidence>
<dbReference type="GO" id="GO:0005737">
    <property type="term" value="C:cytoplasm"/>
    <property type="evidence" value="ECO:0007669"/>
    <property type="project" value="UniProtKB-ARBA"/>
</dbReference>
<feature type="binding site" evidence="13">
    <location>
        <position position="191"/>
    </location>
    <ligand>
        <name>a divalent metal cation</name>
        <dbReference type="ChEBI" id="CHEBI:60240"/>
    </ligand>
</feature>
<sequence length="234" mass="25405">MTAQTHRDQIRARLAAAAPAINPSILGCDYAQLGQEIADMEQAGAKVLHLDVMDGHFVPNFTFGMTIVEAARRATELPLDVHLMMEQPGRYIRQFREAGADVITVHEEVCRDQSELADLVAQIRELDALAGIAINPPTPLERIDKVAGNCDLILCMSVMPGFGGQEFDHVALEKLAALRDRPDVTAFLEVDGGVNVETIADCTAAGANMLVVGSAISGSDNYRQRIVELERLIK</sequence>
<evidence type="ECO:0000256" key="5">
    <source>
        <dbReference type="ARBA" id="ARBA00001954"/>
    </source>
</evidence>
<evidence type="ECO:0000256" key="1">
    <source>
        <dbReference type="ARBA" id="ARBA00001782"/>
    </source>
</evidence>
<evidence type="ECO:0000256" key="9">
    <source>
        <dbReference type="ARBA" id="ARBA00023235"/>
    </source>
</evidence>
<keyword evidence="13" id="KW-0862">Zinc</keyword>
<feature type="binding site" evidence="14">
    <location>
        <position position="82"/>
    </location>
    <ligand>
        <name>substrate</name>
    </ligand>
</feature>
<evidence type="ECO:0000256" key="6">
    <source>
        <dbReference type="ARBA" id="ARBA00009541"/>
    </source>
</evidence>
<keyword evidence="9 11" id="KW-0413">Isomerase</keyword>
<evidence type="ECO:0000256" key="3">
    <source>
        <dbReference type="ARBA" id="ARBA00001941"/>
    </source>
</evidence>
<comment type="cofactor">
    <cofactor evidence="13">
        <name>a divalent metal cation</name>
        <dbReference type="ChEBI" id="CHEBI:60240"/>
    </cofactor>
    <text evidence="13">Binds 1 divalent metal cation per subunit.</text>
</comment>
<feature type="binding site" evidence="14">
    <location>
        <begin position="161"/>
        <end position="164"/>
    </location>
    <ligand>
        <name>substrate</name>
    </ligand>
</feature>
<dbReference type="PROSITE" id="PS51257">
    <property type="entry name" value="PROKAR_LIPOPROTEIN"/>
    <property type="match status" value="1"/>
</dbReference>
<dbReference type="SUPFAM" id="SSF51366">
    <property type="entry name" value="Ribulose-phoshate binding barrel"/>
    <property type="match status" value="1"/>
</dbReference>
<dbReference type="AlphaFoldDB" id="A0A9X2FBG5"/>
<keyword evidence="13" id="KW-0464">Manganese</keyword>
<dbReference type="PROSITE" id="PS01085">
    <property type="entry name" value="RIBUL_P_3_EPIMER_1"/>
    <property type="match status" value="1"/>
</dbReference>
<dbReference type="InterPro" id="IPR026019">
    <property type="entry name" value="Ribul_P_3_epim"/>
</dbReference>
<comment type="similarity">
    <text evidence="6 11">Belongs to the ribulose-phosphate 3-epimerase family.</text>
</comment>
<comment type="cofactor">
    <cofactor evidence="4">
        <name>Zn(2+)</name>
        <dbReference type="ChEBI" id="CHEBI:29105"/>
    </cofactor>
</comment>
<keyword evidence="16" id="KW-1185">Reference proteome</keyword>
<dbReference type="EMBL" id="JAMXLR010000051">
    <property type="protein sequence ID" value="MCO6045022.1"/>
    <property type="molecule type" value="Genomic_DNA"/>
</dbReference>
<name>A0A9X2FBG5_9BACT</name>
<dbReference type="EC" id="5.1.3.1" evidence="7 10"/>
<comment type="catalytic activity">
    <reaction evidence="1 11">
        <text>D-ribulose 5-phosphate = D-xylulose 5-phosphate</text>
        <dbReference type="Rhea" id="RHEA:13677"/>
        <dbReference type="ChEBI" id="CHEBI:57737"/>
        <dbReference type="ChEBI" id="CHEBI:58121"/>
        <dbReference type="EC" id="5.1.3.1"/>
    </reaction>
</comment>
<gene>
    <name evidence="15" type="primary">rpe</name>
    <name evidence="15" type="ORF">NG895_14020</name>
</gene>
<evidence type="ECO:0000313" key="16">
    <source>
        <dbReference type="Proteomes" id="UP001155241"/>
    </source>
</evidence>
<comment type="cofactor">
    <cofactor evidence="2">
        <name>Mn(2+)</name>
        <dbReference type="ChEBI" id="CHEBI:29035"/>
    </cofactor>
</comment>
<dbReference type="GO" id="GO:0004750">
    <property type="term" value="F:D-ribulose-phosphate 3-epimerase activity"/>
    <property type="evidence" value="ECO:0007669"/>
    <property type="project" value="UniProtKB-UniRule"/>
</dbReference>
<dbReference type="NCBIfam" id="NF004076">
    <property type="entry name" value="PRK05581.1-4"/>
    <property type="match status" value="1"/>
</dbReference>
<dbReference type="GO" id="GO:0046872">
    <property type="term" value="F:metal ion binding"/>
    <property type="evidence" value="ECO:0007669"/>
    <property type="project" value="UniProtKB-KW"/>
</dbReference>
<evidence type="ECO:0000256" key="11">
    <source>
        <dbReference type="PIRNR" id="PIRNR001461"/>
    </source>
</evidence>
<dbReference type="NCBIfam" id="TIGR01163">
    <property type="entry name" value="rpe"/>
    <property type="match status" value="1"/>
</dbReference>
<evidence type="ECO:0000256" key="4">
    <source>
        <dbReference type="ARBA" id="ARBA00001947"/>
    </source>
</evidence>
<dbReference type="GO" id="GO:0005975">
    <property type="term" value="P:carbohydrate metabolic process"/>
    <property type="evidence" value="ECO:0007669"/>
    <property type="project" value="InterPro"/>
</dbReference>
<protein>
    <recommendedName>
        <fullName evidence="7 10">Ribulose-phosphate 3-epimerase</fullName>
        <ecNumber evidence="7 10">5.1.3.1</ecNumber>
    </recommendedName>
</protein>
<evidence type="ECO:0000256" key="2">
    <source>
        <dbReference type="ARBA" id="ARBA00001936"/>
    </source>
</evidence>
<feature type="binding site" evidence="13">
    <location>
        <position position="49"/>
    </location>
    <ligand>
        <name>a divalent metal cation</name>
        <dbReference type="ChEBI" id="CHEBI:60240"/>
    </ligand>
</feature>
<dbReference type="InterPro" id="IPR000056">
    <property type="entry name" value="Ribul_P_3_epim-like"/>
</dbReference>
<feature type="binding site" evidence="14">
    <location>
        <begin position="213"/>
        <end position="214"/>
    </location>
    <ligand>
        <name>substrate</name>
    </ligand>
</feature>
<dbReference type="CDD" id="cd00429">
    <property type="entry name" value="RPE"/>
    <property type="match status" value="1"/>
</dbReference>
<feature type="binding site" evidence="13">
    <location>
        <position position="82"/>
    </location>
    <ligand>
        <name>a divalent metal cation</name>
        <dbReference type="ChEBI" id="CHEBI:60240"/>
    </ligand>
</feature>
<dbReference type="FunFam" id="3.20.20.70:FF:000004">
    <property type="entry name" value="Ribulose-phosphate 3-epimerase"/>
    <property type="match status" value="1"/>
</dbReference>
<evidence type="ECO:0000256" key="8">
    <source>
        <dbReference type="ARBA" id="ARBA00022723"/>
    </source>
</evidence>
<dbReference type="Pfam" id="PF00834">
    <property type="entry name" value="Ribul_P_3_epim"/>
    <property type="match status" value="1"/>
</dbReference>
<comment type="cofactor">
    <cofactor evidence="5">
        <name>Fe(2+)</name>
        <dbReference type="ChEBI" id="CHEBI:29033"/>
    </cofactor>
</comment>
<accession>A0A9X2FBG5</accession>
<evidence type="ECO:0000256" key="10">
    <source>
        <dbReference type="NCBIfam" id="TIGR01163"/>
    </source>
</evidence>
<dbReference type="GO" id="GO:0006098">
    <property type="term" value="P:pentose-phosphate shunt"/>
    <property type="evidence" value="ECO:0007669"/>
    <property type="project" value="UniProtKB-UniRule"/>
</dbReference>
<comment type="cofactor">
    <cofactor evidence="3">
        <name>Co(2+)</name>
        <dbReference type="ChEBI" id="CHEBI:48828"/>
    </cofactor>
</comment>
<dbReference type="PANTHER" id="PTHR11749">
    <property type="entry name" value="RIBULOSE-5-PHOSPHATE-3-EPIMERASE"/>
    <property type="match status" value="1"/>
</dbReference>
<evidence type="ECO:0000256" key="7">
    <source>
        <dbReference type="ARBA" id="ARBA00013188"/>
    </source>
</evidence>
<keyword evidence="11" id="KW-0119">Carbohydrate metabolism</keyword>
<dbReference type="InterPro" id="IPR013785">
    <property type="entry name" value="Aldolase_TIM"/>
</dbReference>
<feature type="binding site" evidence="13">
    <location>
        <position position="51"/>
    </location>
    <ligand>
        <name>a divalent metal cation</name>
        <dbReference type="ChEBI" id="CHEBI:60240"/>
    </ligand>
</feature>
<organism evidence="15 16">
    <name type="scientific">Aeoliella straminimaris</name>
    <dbReference type="NCBI Taxonomy" id="2954799"/>
    <lineage>
        <taxon>Bacteria</taxon>
        <taxon>Pseudomonadati</taxon>
        <taxon>Planctomycetota</taxon>
        <taxon>Planctomycetia</taxon>
        <taxon>Pirellulales</taxon>
        <taxon>Lacipirellulaceae</taxon>
        <taxon>Aeoliella</taxon>
    </lineage>
</organism>
<feature type="binding site" evidence="14">
    <location>
        <position position="24"/>
    </location>
    <ligand>
        <name>substrate</name>
    </ligand>
</feature>
<dbReference type="Proteomes" id="UP001155241">
    <property type="component" value="Unassembled WGS sequence"/>
</dbReference>
<evidence type="ECO:0000256" key="13">
    <source>
        <dbReference type="PIRSR" id="PIRSR001461-2"/>
    </source>
</evidence>
<dbReference type="InterPro" id="IPR011060">
    <property type="entry name" value="RibuloseP-bd_barrel"/>
</dbReference>
<dbReference type="Gene3D" id="3.20.20.70">
    <property type="entry name" value="Aldolase class I"/>
    <property type="match status" value="1"/>
</dbReference>
<proteinExistence type="inferred from homology"/>
<feature type="binding site" evidence="14">
    <location>
        <position position="193"/>
    </location>
    <ligand>
        <name>substrate</name>
    </ligand>
</feature>
<keyword evidence="8 13" id="KW-0479">Metal-binding</keyword>
<comment type="caution">
    <text evidence="15">The sequence shown here is derived from an EMBL/GenBank/DDBJ whole genome shotgun (WGS) entry which is preliminary data.</text>
</comment>